<dbReference type="InterPro" id="IPR017871">
    <property type="entry name" value="ABC_transporter-like_CS"/>
</dbReference>
<evidence type="ECO:0000256" key="12">
    <source>
        <dbReference type="ARBA" id="ARBA00023055"/>
    </source>
</evidence>
<dbReference type="EMBL" id="SWLE01000001">
    <property type="protein sequence ID" value="TNN03132.1"/>
    <property type="molecule type" value="Genomic_DNA"/>
</dbReference>
<dbReference type="InterPro" id="IPR003439">
    <property type="entry name" value="ABC_transporter-like_ATP-bd"/>
</dbReference>
<evidence type="ECO:0000256" key="15">
    <source>
        <dbReference type="PROSITE-ProRule" id="PRU00023"/>
    </source>
</evidence>
<feature type="transmembrane region" description="Helical" evidence="17">
    <location>
        <begin position="2202"/>
        <end position="2224"/>
    </location>
</feature>
<feature type="transmembrane region" description="Helical" evidence="17">
    <location>
        <begin position="2115"/>
        <end position="2139"/>
    </location>
</feature>
<feature type="compositionally biased region" description="Polar residues" evidence="16">
    <location>
        <begin position="2960"/>
        <end position="2985"/>
    </location>
</feature>
<keyword evidence="10" id="KW-1278">Translocase</keyword>
<dbReference type="SUPFAM" id="SSF48403">
    <property type="entry name" value="Ankyrin repeat"/>
    <property type="match status" value="1"/>
</dbReference>
<keyword evidence="3 17" id="KW-0812">Transmembrane</keyword>
<dbReference type="PROSITE" id="PS50088">
    <property type="entry name" value="ANK_REPEAT"/>
    <property type="match status" value="3"/>
</dbReference>
<feature type="transmembrane region" description="Helical" evidence="17">
    <location>
        <begin position="2055"/>
        <end position="2076"/>
    </location>
</feature>
<dbReference type="GO" id="GO:0005319">
    <property type="term" value="F:lipid transporter activity"/>
    <property type="evidence" value="ECO:0007669"/>
    <property type="project" value="TreeGrafter"/>
</dbReference>
<dbReference type="SUPFAM" id="SSF52113">
    <property type="entry name" value="BRCT domain"/>
    <property type="match status" value="2"/>
</dbReference>
<feature type="compositionally biased region" description="Basic residues" evidence="16">
    <location>
        <begin position="3032"/>
        <end position="3043"/>
    </location>
</feature>
<keyword evidence="5" id="KW-0677">Repeat</keyword>
<dbReference type="InterPro" id="IPR039503">
    <property type="entry name" value="BARD1_Znf-RING"/>
</dbReference>
<dbReference type="PANTHER" id="PTHR19229:SF29">
    <property type="entry name" value="GLUCOSYLCERAMIDE TRANSPORTER ABCA12"/>
    <property type="match status" value="1"/>
</dbReference>
<dbReference type="PROSITE" id="PS50893">
    <property type="entry name" value="ABC_TRANSPORTER_2"/>
    <property type="match status" value="2"/>
</dbReference>
<dbReference type="InterPro" id="IPR003593">
    <property type="entry name" value="AAA+_ATPase"/>
</dbReference>
<dbReference type="InterPro" id="IPR027417">
    <property type="entry name" value="P-loop_NTPase"/>
</dbReference>
<keyword evidence="15" id="KW-0040">ANK repeat</keyword>
<feature type="repeat" description="ANK" evidence="15">
    <location>
        <begin position="3133"/>
        <end position="3165"/>
    </location>
</feature>
<feature type="transmembrane region" description="Helical" evidence="17">
    <location>
        <begin position="1202"/>
        <end position="1224"/>
    </location>
</feature>
<dbReference type="InterPro" id="IPR002110">
    <property type="entry name" value="Ankyrin_rpt"/>
</dbReference>
<dbReference type="GO" id="GO:0016887">
    <property type="term" value="F:ATP hydrolysis activity"/>
    <property type="evidence" value="ECO:0007669"/>
    <property type="project" value="InterPro"/>
</dbReference>
<dbReference type="SMART" id="SM00292">
    <property type="entry name" value="BRCT"/>
    <property type="match status" value="2"/>
</dbReference>
<dbReference type="SUPFAM" id="SSF52540">
    <property type="entry name" value="P-loop containing nucleoside triphosphate hydrolases"/>
    <property type="match status" value="2"/>
</dbReference>
<sequence>MARIVRNIQAENAMILSLETPLVTLMKGIASLVNSSQFNVTGLQDKMQLAIELTLQAAQKANGTLVCSDVLKVWQPVGVMVGLGQDAMAMWCNVSMQPLIDAYNDIIHLNMSMGPLTGNATAARIVKIVQSFYQASINHALVTERLIMNFSSLFSVWMGQPLNPGAQHHWYKQLQSLNVENSLASIRMLADEVLKVAPLLHPYIRAVEKAASHVLENLHLIQNNHTSEILFREAAMIFLSSANITLPTSGLNQAAIADMIRNAVKMMIDMKIFGHAPEVYQALENFLASNDSNLIAQRLTEMFAWLSTTQASGLDLLTQTLPQIYDILRPVWAVVAQINKDLSVLWELLEDLVGNILKMFRQLISTGGLVHHGGMFEQSYHPTRSRHKREVLQTPRDPMDDFIDLFYIDYPSMFRAMSVPPATAEIMETVHVFAANPDLKVVLNGATQGMPWGLNASREETIHAALSVFSFLTHPGTFETPSMDMLWDAVRTLPDSFPLAPTLKNISRALASESPENLILMQQAIQTVAKLFQINPSAPEFTAQLQQLRSQVCMLKNTSTTSVLEWTLYMKPGQLCHTLLPSLQLLIESLKFNMTSLNDAIFHAVIGEPSTYNIKSDWTSALSQGLGFNTSTLSSLSINITSPGVLTVGEMLRNNSAFLADVQQHMNFSLVALRRLMDTAIPNNNLMILSWLVNLRHCNSTAYMEQQKMDAVILKAFCSMSVKDWYTLSVLMARHLNTEKFIYRMILSEEVQTLMQVLLHAAKVITNMMNSFLPAINQLQRYLYAIDDLNLMADADFSKMVRGQRNSIPTQATFVTLSRALCSNGILAVFGIAQMPAVSVSSPSITDIAQREEMIDRFKIPRNASPFCMNMYLDMVNTTGGAIAWAFLKPMLMGHILFSPDTPVTRAIMEKANATLNEFANLRKHSEDWIESSNYIINSAQILSQTLPMLQNSLGNSFVQNFIEMQTDINVGKMKETLSNFSNMTTLLEKNKPILQQITTLSRLMVNLSSCIKFDRYRGYNDTTELDTVAQELAKNRDLYASVIFRLPEVGDSSGKQKAGSSSSTAPLPPKVRYTIRMHMDNVMRTDRVRDPFFIKDPHISARQTLRYNRGFVYLQENIERAIIETHAGHPVAEPAVQLQPFPYPCHLRDEYLEAISFVFPLMLMMAWVLFVADFVKKLVHERELRLHEYMKMMGVNPLSHFFAWFLECATYLMFTIIILTLVLKYGRVLPNSDGFLLFLYFCDYGLSVLAFSYLISSFFDKTYIAGLSGSLIYILCFFPFIVVMAVETTLTFSQKSILSVFSPTCFSYAGQYISRYEVKGEGIHWNNMYTSPIAGDKASFGWLCWLMLIDSIVYFIIGAYVRMVFPGKYGIPAPWYFPFKGSFWADLCCCFRSKRKAPRGLLFTNIMDRNLPVFFEDKEKDQNSVSSHAGENFSHLPVGVSLHGLSKLYGDRVAIQNLNISFYEGHVTTLLGHNGAGKTTTMSLLTGLFAPSVGSIEVYGKDMQTDTDEVRKELGVCMQYDVLFDHMTAKEHLLLYGQIKAPQWTQRELREQVRTILEETGMYAHRHKRVGTLSGGMKRKLSISIAFIGGSRLVVLDEPTTGVDPCSRRSIWDIVIQYKKNRTIIMSTHHLDEAEVLSDRVAFLESGGLKCCGSPFYLKDKLGQGYKLTLTKKMLDQQAENMDTADLKSFIQAHVPEARLMEAQRGDLVYSLPPFSSSNASLYRSLLTALDSNLDDLQLGGYGISDTTLEEVFLQLTQDGRDETRGSPLSISETMSDSGSIDSFPSDLRDSVSNFGDKISLTGASTVSGVALAWQQMTAILIKRFHHSRRDWKGLIAQILLPVLFVVCAMGLGSIKNDLRHYPELELSPALYNFHPGYSFFSNQNPNSIHLVDTMMSSPGIDNACLHGNNQYGGFSLGMPLPTDLKLDIKEVPKNRTLSKVWYNPEGHHTMPAYLNSLNNLILRSNLPADKDPQEYAILVSSQPYFGRADDEDLIIQGMLQILVAICVLTGYSITTASFAIYEVSEHSSGSKRLQHIAGISEPFYWTMNFIYDMFMYLIPVTLTVSVIAAFQLPAFTERQNLGAVTLLLVLFGFSTFPWMYLLAGILKDAERAFITYVCINLFISVNTILSTSILYFLQQIASRNVELIQDIFKRLSHAFLIFPQFNFGNGLMQLARMDIEVQLLSGYGIDAYKNPYSVDALGWMMISSLIQGLVFFTLRLLLNKRVTRKIRHFICRRKKVPPVVCEDEDEDVSAEHQRVASGAASSDLLQVIQLTKVYQHLKRKVHAVKKLSVGIPAGECFGLLGVNGAGKTTTFKMLTGDVSPTDGTAQIRDWDGRLVDIVECRQKGINIGYCPQVDALDSLLTGEEHLYFYGRIRGISKKELDGVVSYLLKKLELDYHRNIITDGYSCGTRRKLSTALALVGRPQILLLDEPSSGMDPRTKRHLWKIISEEVKGKCAVVLTSHSMEECEALCSRLAIMVKGQFRCLGSLQHIKNRFGSGFTVKMYLAEASCNTDAITVFMQHRFPSTYLKDQHSSMVEYHVPVAPGGVADIFDQLESNKTTLRIKHFSVSQTTLDEVFINFAMESADMENVPTHSGDDTGDPRYLKEVLYCGPNYATRRRPLSSSSLCDFRKSSGGRCKFPGIEFEFKVGTGRKTINIILKIMDAYVNEQTSDWKNTKEAVANFRRLLLCSKCSELMKEPVCLGMCEHVLCRSCAGPQAGDGCVVCHRPAWVKDIQINRQLSSIIQVFSNLESLLKPTEQPDCSPDNTKADPEHSVFKQKKNLKIWFSPRSRKVRCLVETPSEVTSPESGSKRGAGPAMSANNSAQPGDMSIFNFTSSSQDSGSSSSPNSKNKSSNKKRSAKKNASSRDMVQCASRSRRKPTKETMKKNKLEAINQRWGITGETDSPNKKGQACVEGVRRSTKRVSFLSPAVTSDDPQLEVPQASNNDHRPDTDTVKGNLSENNSVLNEQTQSSQNISPSVIRSEAPSVNCPSFGDSPAKRDYVSPLKRPSETCKADGKVTTLESTPKRPRVSPARGRKSQLSPTVLNPPSSASPGCDKKKIYSGRQQCQSPPVQRSPLSQRSASGSPAVLKRNHKGETPLHIASIKGDAEAVKELLDQGADPNIKDNAGWTPLHEACNLGHLGVVEVLVSGGALLNTPGYENDSPLHDAVRNGHLAIAQLLLQLGASANVLNLYGKRPADYAVSLEMREIFQNASDGMATSLSPSASLSVVSGSVRREEIVLLATRLSQPEQQQLVRLGKLLGGRVADTFSASVSHIVVPEGQMCTTLSTLSGLLAGCWVVKHSWVKTCLQAGKWMPEAEHEAGEGPQRSRINRCSLLPPLFDGCFFFLLGSFKSPSKDELARLLREGGGQLLSRRPKPDSDVTQTVSAAAYHAAAGLRPGPVHSVRGLRPAGASQARSGETGEGVVGSIHMDHRLHRSLLPPSCAGPSNSGLNPILSSSESLKTKSTEM</sequence>
<feature type="transmembrane region" description="Helical" evidence="17">
    <location>
        <begin position="2083"/>
        <end position="2103"/>
    </location>
</feature>
<reference evidence="20 21" key="1">
    <citation type="submission" date="2019-04" db="EMBL/GenBank/DDBJ databases">
        <title>The sequence and de novo assembly of Takifugu bimaculatus genome using PacBio and Hi-C technologies.</title>
        <authorList>
            <person name="Xu P."/>
            <person name="Liu B."/>
            <person name="Zhou Z."/>
        </authorList>
    </citation>
    <scope>NUCLEOTIDE SEQUENCE [LARGE SCALE GENOMIC DNA]</scope>
    <source>
        <strain evidence="20">TB-2018</strain>
        <tissue evidence="20">Muscle</tissue>
    </source>
</reference>
<feature type="region of interest" description="Disordered" evidence="16">
    <location>
        <begin position="3407"/>
        <end position="3430"/>
    </location>
</feature>
<feature type="compositionally biased region" description="Basic and acidic residues" evidence="16">
    <location>
        <begin position="3002"/>
        <end position="3022"/>
    </location>
</feature>
<accession>A0A4Z2CFX7</accession>
<keyword evidence="6" id="KW-0547">Nucleotide-binding</keyword>
<feature type="compositionally biased region" description="Basic and acidic residues" evidence="16">
    <location>
        <begin position="2886"/>
        <end position="2895"/>
    </location>
</feature>
<keyword evidence="7" id="KW-0863">Zinc-finger</keyword>
<dbReference type="SMART" id="SM00248">
    <property type="entry name" value="ANK"/>
    <property type="match status" value="3"/>
</dbReference>
<feature type="transmembrane region" description="Helical" evidence="17">
    <location>
        <begin position="1155"/>
        <end position="1176"/>
    </location>
</feature>
<feature type="transmembrane region" description="Helical" evidence="17">
    <location>
        <begin position="2160"/>
        <end position="2177"/>
    </location>
</feature>
<evidence type="ECO:0000259" key="19">
    <source>
        <dbReference type="PROSITE" id="PS50893"/>
    </source>
</evidence>
<evidence type="ECO:0000256" key="6">
    <source>
        <dbReference type="ARBA" id="ARBA00022741"/>
    </source>
</evidence>
<feature type="domain" description="ABC transporter" evidence="19">
    <location>
        <begin position="2271"/>
        <end position="2509"/>
    </location>
</feature>
<dbReference type="InterPro" id="IPR017907">
    <property type="entry name" value="Znf_RING_CS"/>
</dbReference>
<feature type="repeat" description="ANK" evidence="15">
    <location>
        <begin position="3166"/>
        <end position="3198"/>
    </location>
</feature>
<dbReference type="Pfam" id="PF14835">
    <property type="entry name" value="zf-RING_6"/>
    <property type="match status" value="1"/>
</dbReference>
<feature type="transmembrane region" description="Helical" evidence="17">
    <location>
        <begin position="1236"/>
        <end position="1256"/>
    </location>
</feature>
<evidence type="ECO:0000256" key="13">
    <source>
        <dbReference type="ARBA" id="ARBA00023136"/>
    </source>
</evidence>
<evidence type="ECO:0000256" key="5">
    <source>
        <dbReference type="ARBA" id="ARBA00022737"/>
    </source>
</evidence>
<feature type="transmembrane region" description="Helical" evidence="17">
    <location>
        <begin position="1341"/>
        <end position="1362"/>
    </location>
</feature>
<dbReference type="PANTHER" id="PTHR19229">
    <property type="entry name" value="ATP-BINDING CASSETTE TRANSPORTER SUBFAMILY A ABCA"/>
    <property type="match status" value="1"/>
</dbReference>
<feature type="transmembrane region" description="Helical" evidence="17">
    <location>
        <begin position="2003"/>
        <end position="2023"/>
    </location>
</feature>
<dbReference type="Gene3D" id="1.25.40.20">
    <property type="entry name" value="Ankyrin repeat-containing domain"/>
    <property type="match status" value="1"/>
</dbReference>
<keyword evidence="21" id="KW-1185">Reference proteome</keyword>
<dbReference type="InterPro" id="IPR013525">
    <property type="entry name" value="ABC2_TM"/>
</dbReference>
<organism evidence="20 21">
    <name type="scientific">Takifugu bimaculatus</name>
    <dbReference type="NCBI Taxonomy" id="433685"/>
    <lineage>
        <taxon>Eukaryota</taxon>
        <taxon>Metazoa</taxon>
        <taxon>Chordata</taxon>
        <taxon>Craniata</taxon>
        <taxon>Vertebrata</taxon>
        <taxon>Euteleostomi</taxon>
        <taxon>Actinopterygii</taxon>
        <taxon>Neopterygii</taxon>
        <taxon>Teleostei</taxon>
        <taxon>Neoteleostei</taxon>
        <taxon>Acanthomorphata</taxon>
        <taxon>Eupercaria</taxon>
        <taxon>Tetraodontiformes</taxon>
        <taxon>Tetradontoidea</taxon>
        <taxon>Tetraodontidae</taxon>
        <taxon>Takifugu</taxon>
    </lineage>
</organism>
<gene>
    <name evidence="20" type="ORF">fugu_000161</name>
</gene>
<dbReference type="PROSITE" id="PS50297">
    <property type="entry name" value="ANK_REP_REGION"/>
    <property type="match status" value="3"/>
</dbReference>
<dbReference type="InterPro" id="IPR026082">
    <property type="entry name" value="ABCA"/>
</dbReference>
<keyword evidence="8" id="KW-0862">Zinc</keyword>
<feature type="compositionally biased region" description="Polar residues" evidence="16">
    <location>
        <begin position="1768"/>
        <end position="1782"/>
    </location>
</feature>
<dbReference type="GO" id="GO:0005524">
    <property type="term" value="F:ATP binding"/>
    <property type="evidence" value="ECO:0007669"/>
    <property type="project" value="UniProtKB-KW"/>
</dbReference>
<dbReference type="InterPro" id="IPR013083">
    <property type="entry name" value="Znf_RING/FYVE/PHD"/>
</dbReference>
<proteinExistence type="predicted"/>
<keyword evidence="13 17" id="KW-0472">Membrane</keyword>
<dbReference type="GO" id="GO:0008270">
    <property type="term" value="F:zinc ion binding"/>
    <property type="evidence" value="ECO:0007669"/>
    <property type="project" value="UniProtKB-KW"/>
</dbReference>
<evidence type="ECO:0000256" key="1">
    <source>
        <dbReference type="ARBA" id="ARBA00004439"/>
    </source>
</evidence>
<evidence type="ECO:0000256" key="9">
    <source>
        <dbReference type="ARBA" id="ARBA00022840"/>
    </source>
</evidence>
<feature type="compositionally biased region" description="Low complexity" evidence="16">
    <location>
        <begin position="2841"/>
        <end position="2857"/>
    </location>
</feature>
<evidence type="ECO:0008006" key="22">
    <source>
        <dbReference type="Google" id="ProtNLM"/>
    </source>
</evidence>
<dbReference type="Pfam" id="PF00005">
    <property type="entry name" value="ABC_tran"/>
    <property type="match status" value="2"/>
</dbReference>
<evidence type="ECO:0000256" key="14">
    <source>
        <dbReference type="ARBA" id="ARBA00023329"/>
    </source>
</evidence>
<feature type="region of interest" description="Disordered" evidence="16">
    <location>
        <begin position="1762"/>
        <end position="1782"/>
    </location>
</feature>
<evidence type="ECO:0000256" key="8">
    <source>
        <dbReference type="ARBA" id="ARBA00022833"/>
    </source>
</evidence>
<dbReference type="InterPro" id="IPR036420">
    <property type="entry name" value="BRCT_dom_sf"/>
</dbReference>
<comment type="caution">
    <text evidence="20">The sequence shown here is derived from an EMBL/GenBank/DDBJ whole genome shotgun (WGS) entry which is preliminary data.</text>
</comment>
<name>A0A4Z2CFX7_9TELE</name>
<dbReference type="Proteomes" id="UP000516260">
    <property type="component" value="Chromosome 1"/>
</dbReference>
<evidence type="ECO:0000256" key="11">
    <source>
        <dbReference type="ARBA" id="ARBA00022989"/>
    </source>
</evidence>
<dbReference type="FunFam" id="3.40.50.300:FF:000298">
    <property type="entry name" value="ATP-binding cassette sub-family A member 12"/>
    <property type="match status" value="1"/>
</dbReference>
<dbReference type="PROSITE" id="PS50172">
    <property type="entry name" value="BRCT"/>
    <property type="match status" value="2"/>
</dbReference>
<dbReference type="SUPFAM" id="SSF57850">
    <property type="entry name" value="RING/U-box"/>
    <property type="match status" value="1"/>
</dbReference>
<feature type="repeat" description="ANK" evidence="15">
    <location>
        <begin position="3100"/>
        <end position="3132"/>
    </location>
</feature>
<keyword evidence="2" id="KW-0813">Transport</keyword>
<dbReference type="GO" id="GO:0030659">
    <property type="term" value="C:cytoplasmic vesicle membrane"/>
    <property type="evidence" value="ECO:0007669"/>
    <property type="project" value="UniProtKB-SubCell"/>
</dbReference>
<keyword evidence="4" id="KW-0479">Metal-binding</keyword>
<comment type="subcellular location">
    <subcellularLocation>
        <location evidence="1">Cytoplasmic vesicle membrane</location>
        <topology evidence="1">Multi-pass membrane protein</topology>
    </subcellularLocation>
</comment>
<evidence type="ECO:0000256" key="3">
    <source>
        <dbReference type="ARBA" id="ARBA00022692"/>
    </source>
</evidence>
<evidence type="ECO:0000313" key="21">
    <source>
        <dbReference type="Proteomes" id="UP000516260"/>
    </source>
</evidence>
<evidence type="ECO:0000256" key="16">
    <source>
        <dbReference type="SAM" id="MobiDB-lite"/>
    </source>
</evidence>
<feature type="domain" description="ABC transporter" evidence="19">
    <location>
        <begin position="1441"/>
        <end position="1672"/>
    </location>
</feature>
<evidence type="ECO:0000256" key="17">
    <source>
        <dbReference type="SAM" id="Phobius"/>
    </source>
</evidence>
<dbReference type="GO" id="GO:0032376">
    <property type="term" value="P:positive regulation of cholesterol transport"/>
    <property type="evidence" value="ECO:0007669"/>
    <property type="project" value="UniProtKB-ARBA"/>
</dbReference>
<feature type="compositionally biased region" description="Polar residues" evidence="16">
    <location>
        <begin position="3069"/>
        <end position="3090"/>
    </location>
</feature>
<dbReference type="CDD" id="cd03263">
    <property type="entry name" value="ABC_subfamily_A"/>
    <property type="match status" value="2"/>
</dbReference>
<keyword evidence="11 17" id="KW-1133">Transmembrane helix</keyword>
<evidence type="ECO:0000259" key="18">
    <source>
        <dbReference type="PROSITE" id="PS50172"/>
    </source>
</evidence>
<keyword evidence="14" id="KW-0968">Cytoplasmic vesicle</keyword>
<feature type="compositionally biased region" description="Polar residues" evidence="16">
    <location>
        <begin position="3044"/>
        <end position="3058"/>
    </location>
</feature>
<dbReference type="FunFam" id="3.40.50.300:FF:000689">
    <property type="entry name" value="ATP binding cassette subfamily A member 12"/>
    <property type="match status" value="1"/>
</dbReference>
<dbReference type="Gene3D" id="3.40.50.10190">
    <property type="entry name" value="BRCT domain"/>
    <property type="match status" value="2"/>
</dbReference>
<feature type="transmembrane region" description="Helical" evidence="17">
    <location>
        <begin position="1263"/>
        <end position="1287"/>
    </location>
</feature>
<dbReference type="SMART" id="SM00382">
    <property type="entry name" value="AAA"/>
    <property type="match status" value="2"/>
</dbReference>
<dbReference type="InterPro" id="IPR036770">
    <property type="entry name" value="Ankyrin_rpt-contain_sf"/>
</dbReference>
<evidence type="ECO:0000256" key="4">
    <source>
        <dbReference type="ARBA" id="ARBA00022723"/>
    </source>
</evidence>
<dbReference type="Pfam" id="PF00023">
    <property type="entry name" value="Ank"/>
    <property type="match status" value="1"/>
</dbReference>
<keyword evidence="9" id="KW-0067">ATP-binding</keyword>
<protein>
    <recommendedName>
        <fullName evidence="22">ABC transporter domain-containing protein</fullName>
    </recommendedName>
</protein>
<dbReference type="InterPro" id="IPR056264">
    <property type="entry name" value="R2_ABCA1-4-like"/>
</dbReference>
<feature type="domain" description="BRCT" evidence="18">
    <location>
        <begin position="3246"/>
        <end position="3328"/>
    </location>
</feature>
<feature type="region of interest" description="Disordered" evidence="16">
    <location>
        <begin position="2802"/>
        <end position="3103"/>
    </location>
</feature>
<dbReference type="PROSITE" id="PS00518">
    <property type="entry name" value="ZF_RING_1"/>
    <property type="match status" value="1"/>
</dbReference>
<evidence type="ECO:0000256" key="7">
    <source>
        <dbReference type="ARBA" id="ARBA00022771"/>
    </source>
</evidence>
<dbReference type="Pfam" id="PF12698">
    <property type="entry name" value="ABC2_membrane_3"/>
    <property type="match status" value="2"/>
</dbReference>
<dbReference type="PROSITE" id="PS00211">
    <property type="entry name" value="ABC_TRANSPORTER_1"/>
    <property type="match status" value="1"/>
</dbReference>
<evidence type="ECO:0000313" key="20">
    <source>
        <dbReference type="EMBL" id="TNN03132.1"/>
    </source>
</evidence>
<feature type="transmembrane region" description="Helical" evidence="17">
    <location>
        <begin position="1835"/>
        <end position="1856"/>
    </location>
</feature>
<dbReference type="CDD" id="cd17734">
    <property type="entry name" value="BRCT_Bard1_rpt1"/>
    <property type="match status" value="1"/>
</dbReference>
<evidence type="ECO:0000256" key="2">
    <source>
        <dbReference type="ARBA" id="ARBA00022448"/>
    </source>
</evidence>
<dbReference type="Pfam" id="PF23321">
    <property type="entry name" value="R1_ABCA1"/>
    <property type="match status" value="1"/>
</dbReference>
<dbReference type="Gene3D" id="3.40.50.300">
    <property type="entry name" value="P-loop containing nucleotide triphosphate hydrolases"/>
    <property type="match status" value="2"/>
</dbReference>
<evidence type="ECO:0000256" key="10">
    <source>
        <dbReference type="ARBA" id="ARBA00022967"/>
    </source>
</evidence>
<feature type="domain" description="BRCT" evidence="18">
    <location>
        <begin position="3342"/>
        <end position="3393"/>
    </location>
</feature>
<dbReference type="InterPro" id="IPR001357">
    <property type="entry name" value="BRCT_dom"/>
</dbReference>
<dbReference type="Gene3D" id="3.30.40.10">
    <property type="entry name" value="Zinc/RING finger domain, C3HC4 (zinc finger)"/>
    <property type="match status" value="1"/>
</dbReference>
<feature type="region of interest" description="Disordered" evidence="16">
    <location>
        <begin position="3444"/>
        <end position="3475"/>
    </location>
</feature>
<dbReference type="GO" id="GO:0140359">
    <property type="term" value="F:ABC-type transporter activity"/>
    <property type="evidence" value="ECO:0007669"/>
    <property type="project" value="InterPro"/>
</dbReference>
<keyword evidence="12" id="KW-0445">Lipid transport</keyword>
<dbReference type="Pfam" id="PF12796">
    <property type="entry name" value="Ank_2"/>
    <property type="match status" value="1"/>
</dbReference>